<dbReference type="InterPro" id="IPR050536">
    <property type="entry name" value="DtxR_MntR_Metal-Reg"/>
</dbReference>
<dbReference type="GO" id="GO:0046914">
    <property type="term" value="F:transition metal ion binding"/>
    <property type="evidence" value="ECO:0007669"/>
    <property type="project" value="InterPro"/>
</dbReference>
<comment type="function">
    <text evidence="13">In the presence of manganese, represses expression of mntH and mntS. Up-regulates expression of mntP.</text>
</comment>
<dbReference type="Pfam" id="PF02742">
    <property type="entry name" value="Fe_dep_repr_C"/>
    <property type="match status" value="1"/>
</dbReference>
<keyword evidence="7" id="KW-0408">Iron</keyword>
<dbReference type="Pfam" id="PF04023">
    <property type="entry name" value="FeoA"/>
    <property type="match status" value="1"/>
</dbReference>
<evidence type="ECO:0000256" key="8">
    <source>
        <dbReference type="ARBA" id="ARBA00023015"/>
    </source>
</evidence>
<dbReference type="Proteomes" id="UP000593892">
    <property type="component" value="Chromosome"/>
</dbReference>
<accession>A0A7S7SKP1</accession>
<evidence type="ECO:0000256" key="13">
    <source>
        <dbReference type="ARBA" id="ARBA00025185"/>
    </source>
</evidence>
<proteinExistence type="inferred from homology"/>
<dbReference type="PANTHER" id="PTHR33238">
    <property type="entry name" value="IRON (METAL) DEPENDENT REPRESSOR, DTXR FAMILY"/>
    <property type="match status" value="1"/>
</dbReference>
<evidence type="ECO:0000256" key="1">
    <source>
        <dbReference type="ARBA" id="ARBA00004496"/>
    </source>
</evidence>
<keyword evidence="8" id="KW-0805">Transcription regulation</keyword>
<evidence type="ECO:0000256" key="10">
    <source>
        <dbReference type="ARBA" id="ARBA00023159"/>
    </source>
</evidence>
<dbReference type="GO" id="GO:0005737">
    <property type="term" value="C:cytoplasm"/>
    <property type="evidence" value="ECO:0007669"/>
    <property type="project" value="UniProtKB-SubCell"/>
</dbReference>
<evidence type="ECO:0000259" key="15">
    <source>
        <dbReference type="PROSITE" id="PS50944"/>
    </source>
</evidence>
<dbReference type="GO" id="GO:0046983">
    <property type="term" value="F:protein dimerization activity"/>
    <property type="evidence" value="ECO:0007669"/>
    <property type="project" value="InterPro"/>
</dbReference>
<reference evidence="16 17" key="1">
    <citation type="submission" date="2020-10" db="EMBL/GenBank/DDBJ databases">
        <title>Complete genome sequence of Paludibaculum fermentans P105T, a facultatively anaerobic acidobacterium capable of dissimilatory Fe(III) reduction.</title>
        <authorList>
            <person name="Dedysh S.N."/>
            <person name="Beletsky A.V."/>
            <person name="Kulichevskaya I.S."/>
            <person name="Mardanov A.V."/>
            <person name="Ravin N.V."/>
        </authorList>
    </citation>
    <scope>NUCLEOTIDE SEQUENCE [LARGE SCALE GENOMIC DNA]</scope>
    <source>
        <strain evidence="16 17">P105</strain>
    </source>
</reference>
<dbReference type="Pfam" id="PF01325">
    <property type="entry name" value="Fe_dep_repress"/>
    <property type="match status" value="1"/>
</dbReference>
<dbReference type="Gene3D" id="2.30.30.90">
    <property type="match status" value="1"/>
</dbReference>
<dbReference type="SMART" id="SM00529">
    <property type="entry name" value="HTH_DTXR"/>
    <property type="match status" value="1"/>
</dbReference>
<dbReference type="PANTHER" id="PTHR33238:SF11">
    <property type="entry name" value="TRANSCRIPTIONAL REGULATOR MNTR"/>
    <property type="match status" value="1"/>
</dbReference>
<gene>
    <name evidence="16" type="ORF">IRI77_31505</name>
</gene>
<dbReference type="GO" id="GO:0003677">
    <property type="term" value="F:DNA binding"/>
    <property type="evidence" value="ECO:0007669"/>
    <property type="project" value="UniProtKB-KW"/>
</dbReference>
<dbReference type="FunFam" id="1.10.60.10:FF:000004">
    <property type="entry name" value="DtxR family transcriptional regulator"/>
    <property type="match status" value="1"/>
</dbReference>
<evidence type="ECO:0000256" key="14">
    <source>
        <dbReference type="ARBA" id="ARBA00032593"/>
    </source>
</evidence>
<dbReference type="InterPro" id="IPR022687">
    <property type="entry name" value="HTH_DTXR"/>
</dbReference>
<dbReference type="PROSITE" id="PS50944">
    <property type="entry name" value="HTH_DTXR"/>
    <property type="match status" value="1"/>
</dbReference>
<dbReference type="InterPro" id="IPR022689">
    <property type="entry name" value="Iron_dep_repressor"/>
</dbReference>
<evidence type="ECO:0000256" key="4">
    <source>
        <dbReference type="ARBA" id="ARBA00022386"/>
    </source>
</evidence>
<protein>
    <recommendedName>
        <fullName evidence="4">Transcriptional regulator MntR</fullName>
    </recommendedName>
    <alternativeName>
        <fullName evidence="14">Manganese transport regulator</fullName>
    </alternativeName>
</protein>
<dbReference type="SUPFAM" id="SSF46785">
    <property type="entry name" value="Winged helix' DNA-binding domain"/>
    <property type="match status" value="1"/>
</dbReference>
<dbReference type="GO" id="GO:0003700">
    <property type="term" value="F:DNA-binding transcription factor activity"/>
    <property type="evidence" value="ECO:0007669"/>
    <property type="project" value="InterPro"/>
</dbReference>
<evidence type="ECO:0000313" key="17">
    <source>
        <dbReference type="Proteomes" id="UP000593892"/>
    </source>
</evidence>
<evidence type="ECO:0000256" key="6">
    <source>
        <dbReference type="ARBA" id="ARBA00022491"/>
    </source>
</evidence>
<evidence type="ECO:0000313" key="16">
    <source>
        <dbReference type="EMBL" id="QOY87250.1"/>
    </source>
</evidence>
<dbReference type="AlphaFoldDB" id="A0A7S7SKP1"/>
<dbReference type="Gene3D" id="1.10.10.10">
    <property type="entry name" value="Winged helix-like DNA-binding domain superfamily/Winged helix DNA-binding domain"/>
    <property type="match status" value="1"/>
</dbReference>
<evidence type="ECO:0000256" key="5">
    <source>
        <dbReference type="ARBA" id="ARBA00022490"/>
    </source>
</evidence>
<name>A0A7S7SKP1_PALFE</name>
<dbReference type="EMBL" id="CP063849">
    <property type="protein sequence ID" value="QOY87250.1"/>
    <property type="molecule type" value="Genomic_DNA"/>
</dbReference>
<evidence type="ECO:0000256" key="12">
    <source>
        <dbReference type="ARBA" id="ARBA00023211"/>
    </source>
</evidence>
<dbReference type="SUPFAM" id="SSF50037">
    <property type="entry name" value="C-terminal domain of transcriptional repressors"/>
    <property type="match status" value="1"/>
</dbReference>
<dbReference type="SMART" id="SM00899">
    <property type="entry name" value="FeoA"/>
    <property type="match status" value="1"/>
</dbReference>
<keyword evidence="17" id="KW-1185">Reference proteome</keyword>
<dbReference type="InterPro" id="IPR036390">
    <property type="entry name" value="WH_DNA-bd_sf"/>
</dbReference>
<dbReference type="InterPro" id="IPR038157">
    <property type="entry name" value="FeoA_core_dom"/>
</dbReference>
<comment type="subunit">
    <text evidence="3">Homodimer.</text>
</comment>
<evidence type="ECO:0000256" key="7">
    <source>
        <dbReference type="ARBA" id="ARBA00023004"/>
    </source>
</evidence>
<dbReference type="InterPro" id="IPR036388">
    <property type="entry name" value="WH-like_DNA-bd_sf"/>
</dbReference>
<keyword evidence="5" id="KW-0963">Cytoplasm</keyword>
<dbReference type="InterPro" id="IPR001367">
    <property type="entry name" value="Fe_dep_repressor"/>
</dbReference>
<dbReference type="InterPro" id="IPR036421">
    <property type="entry name" value="Fe_dep_repressor_sf"/>
</dbReference>
<dbReference type="SUPFAM" id="SSF47979">
    <property type="entry name" value="Iron-dependent repressor protein, dimerization domain"/>
    <property type="match status" value="1"/>
</dbReference>
<evidence type="ECO:0000256" key="3">
    <source>
        <dbReference type="ARBA" id="ARBA00011738"/>
    </source>
</evidence>
<feature type="domain" description="HTH dtxR-type" evidence="15">
    <location>
        <begin position="11"/>
        <end position="74"/>
    </location>
</feature>
<dbReference type="Gene3D" id="1.10.60.10">
    <property type="entry name" value="Iron dependent repressor, metal binding and dimerisation domain"/>
    <property type="match status" value="1"/>
</dbReference>
<keyword evidence="10" id="KW-0010">Activator</keyword>
<keyword evidence="9" id="KW-0238">DNA-binding</keyword>
<evidence type="ECO:0000256" key="11">
    <source>
        <dbReference type="ARBA" id="ARBA00023163"/>
    </source>
</evidence>
<dbReference type="InterPro" id="IPR007167">
    <property type="entry name" value="Fe-transptr_FeoA-like"/>
</dbReference>
<dbReference type="RefSeq" id="WP_194448919.1">
    <property type="nucleotide sequence ID" value="NZ_CP063849.1"/>
</dbReference>
<dbReference type="InterPro" id="IPR008988">
    <property type="entry name" value="Transcriptional_repressor_C"/>
</dbReference>
<comment type="similarity">
    <text evidence="2">Belongs to the DtxR/MntR family.</text>
</comment>
<evidence type="ECO:0000256" key="2">
    <source>
        <dbReference type="ARBA" id="ARBA00007871"/>
    </source>
</evidence>
<dbReference type="KEGG" id="pfer:IRI77_31505"/>
<keyword evidence="12" id="KW-0464">Manganese</keyword>
<keyword evidence="6" id="KW-0678">Repressor</keyword>
<sequence length="229" mass="25559">MAKKSTTRANSESTDDYLKAILTIGGPQEDRVTSNALAEHLQVRPASITGMLQKLSGQETPLVEYEKHRGARLTAAGKRRALEVIRHHRLIELFLHDILDYPWDEVHAEAERLEHFISERMEERIAAKLGDPLIDPHGHGIPRKDGSLPERREVCLAELPAGNAGVVTSVSDRRPDVLRELKHLGIVPRTQLTVTERRAGSRPMRVRIGPATQDISLTVRLSSAVYVSQ</sequence>
<comment type="subcellular location">
    <subcellularLocation>
        <location evidence="1">Cytoplasm</location>
    </subcellularLocation>
</comment>
<keyword evidence="11" id="KW-0804">Transcription</keyword>
<organism evidence="16 17">
    <name type="scientific">Paludibaculum fermentans</name>
    <dbReference type="NCBI Taxonomy" id="1473598"/>
    <lineage>
        <taxon>Bacteria</taxon>
        <taxon>Pseudomonadati</taxon>
        <taxon>Acidobacteriota</taxon>
        <taxon>Terriglobia</taxon>
        <taxon>Bryobacterales</taxon>
        <taxon>Bryobacteraceae</taxon>
        <taxon>Paludibaculum</taxon>
    </lineage>
</organism>
<evidence type="ECO:0000256" key="9">
    <source>
        <dbReference type="ARBA" id="ARBA00023125"/>
    </source>
</evidence>